<protein>
    <submittedName>
        <fullName evidence="2">Uncharacterized protein</fullName>
    </submittedName>
</protein>
<reference evidence="2 3" key="1">
    <citation type="journal article" date="2018" name="Sci. Rep.">
        <title>Genomic signatures of local adaptation to the degree of environmental predictability in rotifers.</title>
        <authorList>
            <person name="Franch-Gras L."/>
            <person name="Hahn C."/>
            <person name="Garcia-Roger E.M."/>
            <person name="Carmona M.J."/>
            <person name="Serra M."/>
            <person name="Gomez A."/>
        </authorList>
    </citation>
    <scope>NUCLEOTIDE SEQUENCE [LARGE SCALE GENOMIC DNA]</scope>
    <source>
        <strain evidence="2">HYR1</strain>
    </source>
</reference>
<evidence type="ECO:0000256" key="1">
    <source>
        <dbReference type="SAM" id="MobiDB-lite"/>
    </source>
</evidence>
<feature type="region of interest" description="Disordered" evidence="1">
    <location>
        <begin position="399"/>
        <end position="429"/>
    </location>
</feature>
<dbReference type="EMBL" id="REGN01007326">
    <property type="protein sequence ID" value="RNA06631.1"/>
    <property type="molecule type" value="Genomic_DNA"/>
</dbReference>
<proteinExistence type="predicted"/>
<dbReference type="Proteomes" id="UP000276133">
    <property type="component" value="Unassembled WGS sequence"/>
</dbReference>
<dbReference type="AlphaFoldDB" id="A0A3M7Q6I8"/>
<evidence type="ECO:0000313" key="2">
    <source>
        <dbReference type="EMBL" id="RNA06631.1"/>
    </source>
</evidence>
<sequence>MATEENLKNQGIIGANEQCETLYLAEDEIEKFMEKYLKENPGAEIETRYISQPPVEMTQNIQVRWLRPETPEIPPIIIKEVDTSAPELPPLRIVEKPRQKEESSEPLIIREKPPFIIIPEPKIAYVQNVTKKEAKKEFSSDGKQIKIEHVRSESQNSFNNHSAQAKTRHDMDEQFKRDRLYSFEEHASYVDYEEYDQQPSQSYRSKIREEDEQELKLYEEKLKQTLYEEYLLRLERERLERKLSRSGLLEERIRERSMSQERISLLSNKFSNARYHDDEQRVRKVREQGMNHYFIKGHQTKSLNSQITENSSFENIKFSKITDPIELKRYNDILYNPTTYSHEYATDMDLIESTNINQKFNQNELHREHDNISKINKADGSLDINEIGVDSRTQYKKDYQTSSSANVPRQNLLDYSSSNDLGKIPRTDSQKRYMDDLKAYEMYNEGKSVMNRVSDNSLYKSNDMISKSGSNNGIRRHRITTIKKFYSNVPNQNDKLIYVNSSN</sequence>
<name>A0A3M7Q6I8_BRAPC</name>
<gene>
    <name evidence="2" type="ORF">BpHYR1_037476</name>
</gene>
<comment type="caution">
    <text evidence="2">The sequence shown here is derived from an EMBL/GenBank/DDBJ whole genome shotgun (WGS) entry which is preliminary data.</text>
</comment>
<organism evidence="2 3">
    <name type="scientific">Brachionus plicatilis</name>
    <name type="common">Marine rotifer</name>
    <name type="synonym">Brachionus muelleri</name>
    <dbReference type="NCBI Taxonomy" id="10195"/>
    <lineage>
        <taxon>Eukaryota</taxon>
        <taxon>Metazoa</taxon>
        <taxon>Spiralia</taxon>
        <taxon>Gnathifera</taxon>
        <taxon>Rotifera</taxon>
        <taxon>Eurotatoria</taxon>
        <taxon>Monogononta</taxon>
        <taxon>Pseudotrocha</taxon>
        <taxon>Ploima</taxon>
        <taxon>Brachionidae</taxon>
        <taxon>Brachionus</taxon>
    </lineage>
</organism>
<feature type="compositionally biased region" description="Polar residues" evidence="1">
    <location>
        <begin position="400"/>
        <end position="420"/>
    </location>
</feature>
<keyword evidence="3" id="KW-1185">Reference proteome</keyword>
<evidence type="ECO:0000313" key="3">
    <source>
        <dbReference type="Proteomes" id="UP000276133"/>
    </source>
</evidence>
<accession>A0A3M7Q6I8</accession>